<evidence type="ECO:0000313" key="3">
    <source>
        <dbReference type="EMBL" id="KAK2115887.1"/>
    </source>
</evidence>
<dbReference type="EMBL" id="JASSZA010000003">
    <property type="protein sequence ID" value="KAK2115887.1"/>
    <property type="molecule type" value="Genomic_DNA"/>
</dbReference>
<dbReference type="InterPro" id="IPR000504">
    <property type="entry name" value="RRM_dom"/>
</dbReference>
<evidence type="ECO:0000313" key="4">
    <source>
        <dbReference type="Proteomes" id="UP001266305"/>
    </source>
</evidence>
<organism evidence="3 4">
    <name type="scientific">Saguinus oedipus</name>
    <name type="common">Cotton-top tamarin</name>
    <name type="synonym">Oedipomidas oedipus</name>
    <dbReference type="NCBI Taxonomy" id="9490"/>
    <lineage>
        <taxon>Eukaryota</taxon>
        <taxon>Metazoa</taxon>
        <taxon>Chordata</taxon>
        <taxon>Craniata</taxon>
        <taxon>Vertebrata</taxon>
        <taxon>Euteleostomi</taxon>
        <taxon>Mammalia</taxon>
        <taxon>Eutheria</taxon>
        <taxon>Euarchontoglires</taxon>
        <taxon>Primates</taxon>
        <taxon>Haplorrhini</taxon>
        <taxon>Platyrrhini</taxon>
        <taxon>Cebidae</taxon>
        <taxon>Callitrichinae</taxon>
        <taxon>Saguinus</taxon>
    </lineage>
</organism>
<dbReference type="InterPro" id="IPR012677">
    <property type="entry name" value="Nucleotide-bd_a/b_plait_sf"/>
</dbReference>
<dbReference type="InterPro" id="IPR035979">
    <property type="entry name" value="RBD_domain_sf"/>
</dbReference>
<comment type="caution">
    <text evidence="3">The sequence shown here is derived from an EMBL/GenBank/DDBJ whole genome shotgun (WGS) entry which is preliminary data.</text>
</comment>
<gene>
    <name evidence="3" type="ORF">P7K49_006513</name>
</gene>
<evidence type="ECO:0000259" key="2">
    <source>
        <dbReference type="Pfam" id="PF00076"/>
    </source>
</evidence>
<name>A0ABQ9W2M0_SAGOE</name>
<accession>A0ABQ9W2M0</accession>
<feature type="domain" description="RRM" evidence="2">
    <location>
        <begin position="49"/>
        <end position="89"/>
    </location>
</feature>
<sequence length="111" mass="12809">MSEDWLPGDRRFAEPVSPGTKTHTAVMSSYLHPLRYPIRNGANSRTNYLWREFGHYDPLVDVYVPLDFYIHCPRGVAYVQFEDVSDAEDISVFQDLNPIQDHSPSPSPRKK</sequence>
<dbReference type="Gene3D" id="3.30.70.330">
    <property type="match status" value="1"/>
</dbReference>
<evidence type="ECO:0000256" key="1">
    <source>
        <dbReference type="SAM" id="MobiDB-lite"/>
    </source>
</evidence>
<keyword evidence="4" id="KW-1185">Reference proteome</keyword>
<feature type="region of interest" description="Disordered" evidence="1">
    <location>
        <begin position="1"/>
        <end position="20"/>
    </location>
</feature>
<proteinExistence type="predicted"/>
<protein>
    <recommendedName>
        <fullName evidence="2">RRM domain-containing protein</fullName>
    </recommendedName>
</protein>
<dbReference type="SUPFAM" id="SSF54928">
    <property type="entry name" value="RNA-binding domain, RBD"/>
    <property type="match status" value="1"/>
</dbReference>
<reference evidence="3 4" key="1">
    <citation type="submission" date="2023-05" db="EMBL/GenBank/DDBJ databases">
        <title>B98-5 Cell Line De Novo Hybrid Assembly: An Optical Mapping Approach.</title>
        <authorList>
            <person name="Kananen K."/>
            <person name="Auerbach J.A."/>
            <person name="Kautto E."/>
            <person name="Blachly J.S."/>
        </authorList>
    </citation>
    <scope>NUCLEOTIDE SEQUENCE [LARGE SCALE GENOMIC DNA]</scope>
    <source>
        <strain evidence="3">B95-8</strain>
        <tissue evidence="3">Cell line</tissue>
    </source>
</reference>
<dbReference type="Proteomes" id="UP001266305">
    <property type="component" value="Unassembled WGS sequence"/>
</dbReference>
<dbReference type="Pfam" id="PF00076">
    <property type="entry name" value="RRM_1"/>
    <property type="match status" value="1"/>
</dbReference>